<dbReference type="Proteomes" id="UP000887580">
    <property type="component" value="Unplaced"/>
</dbReference>
<organism evidence="1 2">
    <name type="scientific">Panagrolaimus sp. PS1159</name>
    <dbReference type="NCBI Taxonomy" id="55785"/>
    <lineage>
        <taxon>Eukaryota</taxon>
        <taxon>Metazoa</taxon>
        <taxon>Ecdysozoa</taxon>
        <taxon>Nematoda</taxon>
        <taxon>Chromadorea</taxon>
        <taxon>Rhabditida</taxon>
        <taxon>Tylenchina</taxon>
        <taxon>Panagrolaimomorpha</taxon>
        <taxon>Panagrolaimoidea</taxon>
        <taxon>Panagrolaimidae</taxon>
        <taxon>Panagrolaimus</taxon>
    </lineage>
</organism>
<accession>A0AC35FR44</accession>
<name>A0AC35FR44_9BILA</name>
<proteinExistence type="predicted"/>
<dbReference type="WBParaSite" id="PS1159_v2.g19532.t1">
    <property type="protein sequence ID" value="PS1159_v2.g19532.t1"/>
    <property type="gene ID" value="PS1159_v2.g19532"/>
</dbReference>
<sequence>MIQFVIGGDHEKLLYDRLQHGYNKLARPVRNESAPVIVTLGMDLQQIIDVDEKSQTITTNVWIRMTWTDVYFSWDPSEYGNIKEVRLPIDTIWKPDVLLYNSVEQRFDTMWPVNAIINHNGNVTWIPPAITRSSCRISITWFPFDEQECYMKFGSWSYSSFFTNIFNKSVSLDPYTPNGEWILLNAESRRNLRLYDCCPDEPYIDVTFSFHIRRRTLYYSFNLVIPSVLISSLALLAFTLPPDCGEKLNLCVTILVSLSIFMVMVAETMPQTADSLPLIAVYFTAVMFEVGASVVCTVIVLNYHFRNADAYYPMSKLQRKILLKWLPWILCMRRPPRFKIPHSYGHRTTFKREPTLKQQKPPTTAAAVEASLNPLDRIEVDSRILTHPQFYGKINGSATKDSKEALFTENLHLENCPVVVSKRERKLNKWRENLGERYFLFTRTDPNRVATLSTQLVSPPGGAYHENFEPFTFNKSTATPLQSPENFSAPETGDKCPKCFSNEQFREIIGELRILTAKTHKEEIFNEIRSEWMFAAMVVDRICFISFTFFLVICTGTIVWNAPHIIA</sequence>
<reference evidence="2" key="1">
    <citation type="submission" date="2022-11" db="UniProtKB">
        <authorList>
            <consortium name="WormBaseParasite"/>
        </authorList>
    </citation>
    <scope>IDENTIFICATION</scope>
</reference>
<evidence type="ECO:0000313" key="1">
    <source>
        <dbReference type="Proteomes" id="UP000887580"/>
    </source>
</evidence>
<protein>
    <submittedName>
        <fullName evidence="2">Uncharacterized protein</fullName>
    </submittedName>
</protein>
<evidence type="ECO:0000313" key="2">
    <source>
        <dbReference type="WBParaSite" id="PS1159_v2.g19532.t1"/>
    </source>
</evidence>